<evidence type="ECO:0000259" key="8">
    <source>
        <dbReference type="PROSITE" id="PS51845"/>
    </source>
</evidence>
<evidence type="ECO:0000256" key="6">
    <source>
        <dbReference type="RuleBase" id="RU363067"/>
    </source>
</evidence>
<dbReference type="InterPro" id="IPR003607">
    <property type="entry name" value="HD/PDEase_dom"/>
</dbReference>
<reference evidence="9 10" key="1">
    <citation type="submission" date="2017-10" db="EMBL/GenBank/DDBJ databases">
        <title>Comparative genomics in systemic dimorphic fungi from Ajellomycetaceae.</title>
        <authorList>
            <person name="Munoz J.F."/>
            <person name="Mcewen J.G."/>
            <person name="Clay O.K."/>
            <person name="Cuomo C.A."/>
        </authorList>
    </citation>
    <scope>NUCLEOTIDE SEQUENCE [LARGE SCALE GENOMIC DNA]</scope>
    <source>
        <strain evidence="9 10">UAMH5409</strain>
    </source>
</reference>
<evidence type="ECO:0000256" key="7">
    <source>
        <dbReference type="SAM" id="MobiDB-lite"/>
    </source>
</evidence>
<feature type="region of interest" description="Disordered" evidence="7">
    <location>
        <begin position="733"/>
        <end position="884"/>
    </location>
</feature>
<dbReference type="STRING" id="1447875.A0A2B7YDD6"/>
<evidence type="ECO:0000256" key="4">
    <source>
        <dbReference type="PIRSR" id="PIRSR623088-2"/>
    </source>
</evidence>
<dbReference type="EC" id="3.1.4.-" evidence="6"/>
<evidence type="ECO:0000313" key="10">
    <source>
        <dbReference type="Proteomes" id="UP000223968"/>
    </source>
</evidence>
<feature type="compositionally biased region" description="Low complexity" evidence="7">
    <location>
        <begin position="918"/>
        <end position="949"/>
    </location>
</feature>
<feature type="compositionally biased region" description="Polar residues" evidence="7">
    <location>
        <begin position="967"/>
        <end position="976"/>
    </location>
</feature>
<dbReference type="OrthoDB" id="546632at2759"/>
<keyword evidence="1 5" id="KW-0479">Metal-binding</keyword>
<evidence type="ECO:0000313" key="9">
    <source>
        <dbReference type="EMBL" id="PGH18617.1"/>
    </source>
</evidence>
<feature type="compositionally biased region" description="Polar residues" evidence="7">
    <location>
        <begin position="857"/>
        <end position="868"/>
    </location>
</feature>
<feature type="compositionally biased region" description="Polar residues" evidence="7">
    <location>
        <begin position="802"/>
        <end position="823"/>
    </location>
</feature>
<feature type="binding site" evidence="5">
    <location>
        <position position="428"/>
    </location>
    <ligand>
        <name>Zn(2+)</name>
        <dbReference type="ChEBI" id="CHEBI:29105"/>
        <label>1</label>
    </ligand>
</feature>
<dbReference type="GO" id="GO:0007165">
    <property type="term" value="P:signal transduction"/>
    <property type="evidence" value="ECO:0007669"/>
    <property type="project" value="InterPro"/>
</dbReference>
<feature type="compositionally biased region" description="Low complexity" evidence="7">
    <location>
        <begin position="785"/>
        <end position="801"/>
    </location>
</feature>
<sequence length="976" mass="107317">MEPGESCAVYLDERVKEERWVVRNTNTAFKTSFTGLETSTLEESELHSNVRLFLGVFKKVFLSKSRISFASQLAELNQSCRPNSNPIFALVAVGVGAPAASETLRQSSGLLSVAQSSFSTSCNAESGQCLHFSAESDEFCVVDLLSAFSANMNLGDEPSLAVPIAVLRFEQSNVPDRNPDGSGAKGEEATSEGANDIFSLNSCVARCLDAGAVDVLTTPLDPLRIQSLSVLGYRTHKAAQKAQSKLRAGRRIRKQSWVGTNDQQPYAYLREAMVSKLMKRICSPEEEIEDFRIRDLRIPQDRKRCVEVEIGKWDFSAHGFSDDELLYAASMMLQHALKMPELESWRLSSDDLHAFLLATRAAYNSFVLYHNFRHAVDVLQSTFHFLVSIGVLPRYPAGTKQCPSRSPIASLLTPFDALTLLVTAIGHDVGHPGVNNVFLVKLNAPLAQLYNDNSVLESFHCAAYSQILRAHWPVVFADVKLRKLMISSILATDMGVHHKFMESLRELQGKYHETHTTDGWDDQYIDTNRALLCGLLIKCADISNVARPWSIAERWTNILQEEFAHQGDMEKDIGMETALFGGPPELGNLPKLGQGQIGFMNIFALPLFEGVADIIPEMAFAAAEVRRNKSVWQELVNPEERRETSGEPLPEGHIPAPSSQSPDHRSPPPDLKIPVEKLSVDSGRINPERTPPATWTVPPTLSQIQLNKEMRRGIDESLEDYREALIDSPDVSPLTISTGGLGHDDAAADENQPSAGSRRFQCHRPFQRSSGRASTITPSNRHSEGTSGTRTQSTSTYTNNTVMTPISSTTQASSFVSVGSSNDGHGCTGPESDRNPESRLPSSYSESLADQDVGGSSRATPVAMSTGSDRPHQLHPYHNSVDDKNAPQFMTALIDKSFGHTQSNGFSITSPTSSTSVNNCHPTTSSHSSNPESPPSHSTSNNNNNSNRTVPRRRSRLRLAFWRRNRQSPVNATDDV</sequence>
<feature type="region of interest" description="Disordered" evidence="7">
    <location>
        <begin position="636"/>
        <end position="698"/>
    </location>
</feature>
<feature type="binding site" evidence="4">
    <location>
        <begin position="370"/>
        <end position="374"/>
    </location>
    <ligand>
        <name>AMP</name>
        <dbReference type="ChEBI" id="CHEBI:456215"/>
    </ligand>
</feature>
<dbReference type="InterPro" id="IPR036971">
    <property type="entry name" value="PDEase_catalytic_dom_sf"/>
</dbReference>
<dbReference type="EMBL" id="PDNB01000003">
    <property type="protein sequence ID" value="PGH18617.1"/>
    <property type="molecule type" value="Genomic_DNA"/>
</dbReference>
<feature type="compositionally biased region" description="Basic residues" evidence="7">
    <location>
        <begin position="950"/>
        <end position="966"/>
    </location>
</feature>
<proteinExistence type="inferred from homology"/>
<evidence type="ECO:0000256" key="2">
    <source>
        <dbReference type="ARBA" id="ARBA00022801"/>
    </source>
</evidence>
<dbReference type="InterPro" id="IPR023174">
    <property type="entry name" value="PDEase_CS"/>
</dbReference>
<dbReference type="PROSITE" id="PS51845">
    <property type="entry name" value="PDEASE_I_2"/>
    <property type="match status" value="1"/>
</dbReference>
<dbReference type="Pfam" id="PF00233">
    <property type="entry name" value="PDEase_I"/>
    <property type="match status" value="1"/>
</dbReference>
<evidence type="ECO:0000256" key="1">
    <source>
        <dbReference type="ARBA" id="ARBA00022723"/>
    </source>
</evidence>
<feature type="binding site" evidence="4">
    <location>
        <position position="428"/>
    </location>
    <ligand>
        <name>AMP</name>
        <dbReference type="ChEBI" id="CHEBI:456215"/>
    </ligand>
</feature>
<dbReference type="PANTHER" id="PTHR11347">
    <property type="entry name" value="CYCLIC NUCLEOTIDE PHOSPHODIESTERASE"/>
    <property type="match status" value="1"/>
</dbReference>
<feature type="binding site" evidence="5">
    <location>
        <position position="428"/>
    </location>
    <ligand>
        <name>Zn(2+)</name>
        <dbReference type="ChEBI" id="CHEBI:29105"/>
        <label>2</label>
    </ligand>
</feature>
<evidence type="ECO:0000256" key="5">
    <source>
        <dbReference type="PIRSR" id="PIRSR623088-3"/>
    </source>
</evidence>
<keyword evidence="2 6" id="KW-0378">Hydrolase</keyword>
<gene>
    <name evidence="9" type="ORF">AJ79_00396</name>
</gene>
<dbReference type="GO" id="GO:0004114">
    <property type="term" value="F:3',5'-cyclic-nucleotide phosphodiesterase activity"/>
    <property type="evidence" value="ECO:0007669"/>
    <property type="project" value="InterPro"/>
</dbReference>
<dbReference type="AlphaFoldDB" id="A0A2B7YDD6"/>
<dbReference type="CDD" id="cd00077">
    <property type="entry name" value="HDc"/>
    <property type="match status" value="1"/>
</dbReference>
<dbReference type="Proteomes" id="UP000223968">
    <property type="component" value="Unassembled WGS sequence"/>
</dbReference>
<feature type="region of interest" description="Disordered" evidence="7">
    <location>
        <begin position="904"/>
        <end position="976"/>
    </location>
</feature>
<dbReference type="SMART" id="SM00471">
    <property type="entry name" value="HDc"/>
    <property type="match status" value="1"/>
</dbReference>
<feature type="binding site" evidence="5">
    <location>
        <position position="374"/>
    </location>
    <ligand>
        <name>Zn(2+)</name>
        <dbReference type="ChEBI" id="CHEBI:29105"/>
        <label>1</label>
    </ligand>
</feature>
<organism evidence="9 10">
    <name type="scientific">Helicocarpus griseus UAMH5409</name>
    <dbReference type="NCBI Taxonomy" id="1447875"/>
    <lineage>
        <taxon>Eukaryota</taxon>
        <taxon>Fungi</taxon>
        <taxon>Dikarya</taxon>
        <taxon>Ascomycota</taxon>
        <taxon>Pezizomycotina</taxon>
        <taxon>Eurotiomycetes</taxon>
        <taxon>Eurotiomycetidae</taxon>
        <taxon>Onygenales</taxon>
        <taxon>Ajellomycetaceae</taxon>
        <taxon>Helicocarpus</taxon>
    </lineage>
</organism>
<feature type="binding site" evidence="5">
    <location>
        <position position="541"/>
    </location>
    <ligand>
        <name>Zn(2+)</name>
        <dbReference type="ChEBI" id="CHEBI:29105"/>
        <label>1</label>
    </ligand>
</feature>
<feature type="compositionally biased region" description="Polar residues" evidence="7">
    <location>
        <begin position="767"/>
        <end position="780"/>
    </location>
</feature>
<comment type="cofactor">
    <cofactor evidence="6">
        <name>a divalent metal cation</name>
        <dbReference type="ChEBI" id="CHEBI:60240"/>
    </cofactor>
    <text evidence="6">Binds 2 divalent metal cations per subunit. Site 1 may preferentially bind zinc ions, while site 2 has a preference for magnesium and/or manganese ions.</text>
</comment>
<dbReference type="SUPFAM" id="SSF109604">
    <property type="entry name" value="HD-domain/PDEase-like"/>
    <property type="match status" value="1"/>
</dbReference>
<dbReference type="PRINTS" id="PR00387">
    <property type="entry name" value="PDIESTERASE1"/>
</dbReference>
<keyword evidence="10" id="KW-1185">Reference proteome</keyword>
<protein>
    <recommendedName>
        <fullName evidence="6">Phosphodiesterase</fullName>
        <ecNumber evidence="6">3.1.4.-</ecNumber>
    </recommendedName>
</protein>
<comment type="similarity">
    <text evidence="6">Belongs to the cyclic nucleotide phosphodiesterase family.</text>
</comment>
<dbReference type="Gene3D" id="1.10.1300.10">
    <property type="entry name" value="3'5'-cyclic nucleotide phosphodiesterase, catalytic domain"/>
    <property type="match status" value="1"/>
</dbReference>
<name>A0A2B7YDD6_9EURO</name>
<feature type="binding site" evidence="4">
    <location>
        <position position="596"/>
    </location>
    <ligand>
        <name>AMP</name>
        <dbReference type="ChEBI" id="CHEBI:456215"/>
    </ligand>
</feature>
<feature type="compositionally biased region" description="Basic and acidic residues" evidence="7">
    <location>
        <begin position="662"/>
        <end position="679"/>
    </location>
</feature>
<feature type="compositionally biased region" description="Polar residues" evidence="7">
    <location>
        <begin position="904"/>
        <end position="917"/>
    </location>
</feature>
<dbReference type="InterPro" id="IPR023088">
    <property type="entry name" value="PDEase"/>
</dbReference>
<feature type="active site" description="Proton donor" evidence="3">
    <location>
        <position position="370"/>
    </location>
</feature>
<comment type="caution">
    <text evidence="9">The sequence shown here is derived from an EMBL/GenBank/DDBJ whole genome shotgun (WGS) entry which is preliminary data.</text>
</comment>
<feature type="domain" description="PDEase" evidence="8">
    <location>
        <begin position="284"/>
        <end position="639"/>
    </location>
</feature>
<dbReference type="PROSITE" id="PS00126">
    <property type="entry name" value="PDEASE_I_1"/>
    <property type="match status" value="1"/>
</dbReference>
<dbReference type="GO" id="GO:0046872">
    <property type="term" value="F:metal ion binding"/>
    <property type="evidence" value="ECO:0007669"/>
    <property type="project" value="UniProtKB-KW"/>
</dbReference>
<dbReference type="InterPro" id="IPR002073">
    <property type="entry name" value="PDEase_catalytic_dom"/>
</dbReference>
<feature type="binding site" evidence="4">
    <location>
        <position position="541"/>
    </location>
    <ligand>
        <name>AMP</name>
        <dbReference type="ChEBI" id="CHEBI:456215"/>
    </ligand>
</feature>
<feature type="binding site" evidence="5">
    <location>
        <position position="427"/>
    </location>
    <ligand>
        <name>Zn(2+)</name>
        <dbReference type="ChEBI" id="CHEBI:29105"/>
        <label>1</label>
    </ligand>
</feature>
<evidence type="ECO:0000256" key="3">
    <source>
        <dbReference type="PIRSR" id="PIRSR623088-1"/>
    </source>
</evidence>
<accession>A0A2B7YDD6</accession>